<dbReference type="InterPro" id="IPR002018">
    <property type="entry name" value="CarbesteraseB"/>
</dbReference>
<dbReference type="Proteomes" id="UP000591131">
    <property type="component" value="Unassembled WGS sequence"/>
</dbReference>
<keyword evidence="7" id="KW-1185">Reference proteome</keyword>
<dbReference type="PROSITE" id="PS00122">
    <property type="entry name" value="CARBOXYLESTERASE_B_1"/>
    <property type="match status" value="2"/>
</dbReference>
<dbReference type="GO" id="GO:0016787">
    <property type="term" value="F:hydrolase activity"/>
    <property type="evidence" value="ECO:0007669"/>
    <property type="project" value="UniProtKB-KW"/>
</dbReference>
<dbReference type="AlphaFoldDB" id="A0A7J6L163"/>
<feature type="domain" description="Carboxylesterase type B" evidence="5">
    <location>
        <begin position="639"/>
        <end position="1185"/>
    </location>
</feature>
<comment type="caution">
    <text evidence="6">The sequence shown here is derived from an EMBL/GenBank/DDBJ whole genome shotgun (WGS) entry which is preliminary data.</text>
</comment>
<evidence type="ECO:0000313" key="7">
    <source>
        <dbReference type="Proteomes" id="UP000591131"/>
    </source>
</evidence>
<evidence type="ECO:0000256" key="1">
    <source>
        <dbReference type="ARBA" id="ARBA00005964"/>
    </source>
</evidence>
<dbReference type="EMBL" id="JAAPAO010000872">
    <property type="protein sequence ID" value="KAF4652904.1"/>
    <property type="molecule type" value="Genomic_DNA"/>
</dbReference>
<evidence type="ECO:0000313" key="6">
    <source>
        <dbReference type="EMBL" id="KAF4652904.1"/>
    </source>
</evidence>
<dbReference type="Pfam" id="PF00135">
    <property type="entry name" value="COesterase"/>
    <property type="match status" value="2"/>
</dbReference>
<dbReference type="PANTHER" id="PTHR11559">
    <property type="entry name" value="CARBOXYLESTERASE"/>
    <property type="match status" value="1"/>
</dbReference>
<dbReference type="InterPro" id="IPR019819">
    <property type="entry name" value="Carboxylesterase_B_CS"/>
</dbReference>
<organism evidence="6 7">
    <name type="scientific">Perkinsus chesapeaki</name>
    <name type="common">Clam parasite</name>
    <name type="synonym">Perkinsus andrewsi</name>
    <dbReference type="NCBI Taxonomy" id="330153"/>
    <lineage>
        <taxon>Eukaryota</taxon>
        <taxon>Sar</taxon>
        <taxon>Alveolata</taxon>
        <taxon>Perkinsozoa</taxon>
        <taxon>Perkinsea</taxon>
        <taxon>Perkinsida</taxon>
        <taxon>Perkinsidae</taxon>
        <taxon>Perkinsus</taxon>
    </lineage>
</organism>
<reference evidence="6 7" key="1">
    <citation type="submission" date="2020-04" db="EMBL/GenBank/DDBJ databases">
        <title>Perkinsus chesapeaki whole genome sequence.</title>
        <authorList>
            <person name="Bogema D.R."/>
        </authorList>
    </citation>
    <scope>NUCLEOTIDE SEQUENCE [LARGE SCALE GENOMIC DNA]</scope>
    <source>
        <strain evidence="6">ATCC PRA-425</strain>
    </source>
</reference>
<comment type="similarity">
    <text evidence="1">Belongs to the type-B carboxylesterase/lipase family.</text>
</comment>
<evidence type="ECO:0000256" key="3">
    <source>
        <dbReference type="SAM" id="MobiDB-lite"/>
    </source>
</evidence>
<proteinExistence type="inferred from homology"/>
<evidence type="ECO:0000256" key="4">
    <source>
        <dbReference type="SAM" id="SignalP"/>
    </source>
</evidence>
<evidence type="ECO:0000259" key="5">
    <source>
        <dbReference type="Pfam" id="PF00135"/>
    </source>
</evidence>
<feature type="region of interest" description="Disordered" evidence="3">
    <location>
        <begin position="21"/>
        <end position="65"/>
    </location>
</feature>
<dbReference type="Gene3D" id="3.40.50.1820">
    <property type="entry name" value="alpha/beta hydrolase"/>
    <property type="match status" value="2"/>
</dbReference>
<sequence>MRFLAGAFAALALSIGLSGCSSSKSTTTTTTPKPSGSQSNTATGAPLPKGEVGIQNGPISGLTVPKNTTKQQPIIQDVEVFYGIPFAKSPVGDLRFKAPQEYDEQWSSAKKMITKSNHCPDKYGRGNEDCLYLNVFRPANATTDSKLPVMAWIFGGGFVDGDAADSDYDGSALASQHNVIVVSMNYRLGDLGYFASPASLQQEGTTGNWGQMDQQMALKWIQRNIGAFGGDEDRVLLFGESAGAFSVVWHIAAPSSAGLFHSAVLESSTSHTDIFFQQPDDAYRYYDWVAQELVGCKDANDMDCLRKADASKFTLPKNVRFDPEKCPEWGSPIFPMMPVGPCIDGKILPDIPLNMVKKGKFNKVPTIVGTNRDEGTAFVAGLSGVVPGVPRQPDMDDVNTLLFYMLQNETAVNEALASYPVADYATTYGADSQGFELASEMIRDAIFHCPSQELAQAITDQGGDAYVYLFNMDPIFPKWVDKINTGDKPLFGFGNFTPEQMGTFHTAEIPFVFKRFEDHGVTMKDPNMYEVYMGHPPRNPGDVYHEVSDQISCMWASMAASGKPNGDGVVCPPHPDLPDWGTYLGNPSNSLGQYLHLGRDVKMDPLAQTNAYPHSEFASKDVCVLYSANLTYQQPIIQDVEIFYGIPFADPPVRDLRFRAPHEFSDTWSSPKLMDTKKSPCVNSGGKGDEDCLYLNVFRPANATANSSLPVMAWIFGGGLVNGDAADSNYDGSALASQHNVIVVTMNYRLGTFGYFASDSSMGEEGTTGNWGQMDQQMALKWIQKNIGAFGGDKDRVLLFGESAGAFSVVWHIAAPSSAGLFHSAVLESSTSHTDIFFQQPDDAYRYYDWVAQELVGCKDANDMDCLRKADASKFTLPKDVRFNASIAPEWGSPIFPMMPVGPCIDGSILLDTPLNVVKAGKHNKVPTIVGVNRDEGTGFVAALSGVMPGIPKQPTLSDVRKILFYVLQNETAIDEALGQYALDNYDDVYGEVNQGFELASEMIRDAIFHCPSRAFAKALSEQGDDAYVYLFNMNPIFPKWIQEINTGDQPMFGFGNFTPEQMGTFHSAEIPFVFKRFEERSMSLLEINMYQAYMGHPPREPGDAFHGVSDKMSCMWANMAYSGKPVGGDAVCPPNPELPDWGTYMANSSNPLGQYLHLGRSVEMMPVKKSVYYPVSEFVSSDKCDFWDAHDFVFHNLRADLESTTTTTATIRPTVIV</sequence>
<feature type="domain" description="Carboxylesterase type B" evidence="5">
    <location>
        <begin position="51"/>
        <end position="604"/>
    </location>
</feature>
<feature type="chain" id="PRO_5029505059" description="Carboxylesterase type B domain-containing protein" evidence="4">
    <location>
        <begin position="23"/>
        <end position="1218"/>
    </location>
</feature>
<dbReference type="InterPro" id="IPR029058">
    <property type="entry name" value="AB_hydrolase_fold"/>
</dbReference>
<dbReference type="SUPFAM" id="SSF53474">
    <property type="entry name" value="alpha/beta-Hydrolases"/>
    <property type="match status" value="2"/>
</dbReference>
<dbReference type="PROSITE" id="PS51257">
    <property type="entry name" value="PROKAR_LIPOPROTEIN"/>
    <property type="match status" value="1"/>
</dbReference>
<name>A0A7J6L163_PERCH</name>
<dbReference type="PROSITE" id="PS00941">
    <property type="entry name" value="CARBOXYLESTERASE_B_2"/>
    <property type="match status" value="2"/>
</dbReference>
<keyword evidence="4" id="KW-0732">Signal</keyword>
<feature type="signal peptide" evidence="4">
    <location>
        <begin position="1"/>
        <end position="22"/>
    </location>
</feature>
<dbReference type="InterPro" id="IPR019826">
    <property type="entry name" value="Carboxylesterase_B_AS"/>
</dbReference>
<protein>
    <recommendedName>
        <fullName evidence="5">Carboxylesterase type B domain-containing protein</fullName>
    </recommendedName>
</protein>
<gene>
    <name evidence="6" type="ORF">FOL47_010803</name>
</gene>
<keyword evidence="2" id="KW-0378">Hydrolase</keyword>
<feature type="compositionally biased region" description="Low complexity" evidence="3">
    <location>
        <begin position="21"/>
        <end position="37"/>
    </location>
</feature>
<dbReference type="InterPro" id="IPR050309">
    <property type="entry name" value="Type-B_Carboxylest/Lipase"/>
</dbReference>
<dbReference type="OrthoDB" id="423410at2759"/>
<evidence type="ECO:0000256" key="2">
    <source>
        <dbReference type="ARBA" id="ARBA00022801"/>
    </source>
</evidence>
<accession>A0A7J6L163</accession>